<protein>
    <submittedName>
        <fullName evidence="2">Uncharacterized protein</fullName>
    </submittedName>
</protein>
<organism evidence="2 3">
    <name type="scientific">Pterulicium gracile</name>
    <dbReference type="NCBI Taxonomy" id="1884261"/>
    <lineage>
        <taxon>Eukaryota</taxon>
        <taxon>Fungi</taxon>
        <taxon>Dikarya</taxon>
        <taxon>Basidiomycota</taxon>
        <taxon>Agaricomycotina</taxon>
        <taxon>Agaricomycetes</taxon>
        <taxon>Agaricomycetidae</taxon>
        <taxon>Agaricales</taxon>
        <taxon>Pleurotineae</taxon>
        <taxon>Pterulaceae</taxon>
        <taxon>Pterulicium</taxon>
    </lineage>
</organism>
<dbReference type="Proteomes" id="UP000305067">
    <property type="component" value="Unassembled WGS sequence"/>
</dbReference>
<evidence type="ECO:0000256" key="1">
    <source>
        <dbReference type="SAM" id="MobiDB-lite"/>
    </source>
</evidence>
<dbReference type="OrthoDB" id="3193844at2759"/>
<gene>
    <name evidence="2" type="ORF">BDV98DRAFT_590144</name>
</gene>
<sequence length="253" mass="28126">MSPDADLVVSESGNDSSRGEPTPMNDVSSSIASGARSNQYYLEPVTFWVEDTLYKVPQHRCKNESIVFKGMYSLPQHSDAEGCSDEKPIHLIGIKETDFVRHNDGPSGTYEEWTSVLKLGTMWGFKDIRNLAIERMNPLVTSLKATEKIVLGHEYGVRGWSLDGFNEVVQANDCQWGCPNVNSALPSSCSTSHLDRMKAAFANELKDMDYSENAWKDLDKVDLAKADEAVGEGAKGNCNWRLGKRGRPRQPYA</sequence>
<feature type="region of interest" description="Disordered" evidence="1">
    <location>
        <begin position="1"/>
        <end position="30"/>
    </location>
</feature>
<keyword evidence="3" id="KW-1185">Reference proteome</keyword>
<proteinExistence type="predicted"/>
<dbReference type="EMBL" id="ML178818">
    <property type="protein sequence ID" value="TFL04321.1"/>
    <property type="molecule type" value="Genomic_DNA"/>
</dbReference>
<dbReference type="STRING" id="1884261.A0A5C3QUZ7"/>
<evidence type="ECO:0000313" key="2">
    <source>
        <dbReference type="EMBL" id="TFL04321.1"/>
    </source>
</evidence>
<dbReference type="AlphaFoldDB" id="A0A5C3QUZ7"/>
<feature type="region of interest" description="Disordered" evidence="1">
    <location>
        <begin position="234"/>
        <end position="253"/>
    </location>
</feature>
<name>A0A5C3QUZ7_9AGAR</name>
<evidence type="ECO:0000313" key="3">
    <source>
        <dbReference type="Proteomes" id="UP000305067"/>
    </source>
</evidence>
<feature type="compositionally biased region" description="Basic residues" evidence="1">
    <location>
        <begin position="242"/>
        <end position="253"/>
    </location>
</feature>
<reference evidence="2 3" key="1">
    <citation type="journal article" date="2019" name="Nat. Ecol. Evol.">
        <title>Megaphylogeny resolves global patterns of mushroom evolution.</title>
        <authorList>
            <person name="Varga T."/>
            <person name="Krizsan K."/>
            <person name="Foldi C."/>
            <person name="Dima B."/>
            <person name="Sanchez-Garcia M."/>
            <person name="Sanchez-Ramirez S."/>
            <person name="Szollosi G.J."/>
            <person name="Szarkandi J.G."/>
            <person name="Papp V."/>
            <person name="Albert L."/>
            <person name="Andreopoulos W."/>
            <person name="Angelini C."/>
            <person name="Antonin V."/>
            <person name="Barry K.W."/>
            <person name="Bougher N.L."/>
            <person name="Buchanan P."/>
            <person name="Buyck B."/>
            <person name="Bense V."/>
            <person name="Catcheside P."/>
            <person name="Chovatia M."/>
            <person name="Cooper J."/>
            <person name="Damon W."/>
            <person name="Desjardin D."/>
            <person name="Finy P."/>
            <person name="Geml J."/>
            <person name="Haridas S."/>
            <person name="Hughes K."/>
            <person name="Justo A."/>
            <person name="Karasinski D."/>
            <person name="Kautmanova I."/>
            <person name="Kiss B."/>
            <person name="Kocsube S."/>
            <person name="Kotiranta H."/>
            <person name="LaButti K.M."/>
            <person name="Lechner B.E."/>
            <person name="Liimatainen K."/>
            <person name="Lipzen A."/>
            <person name="Lukacs Z."/>
            <person name="Mihaltcheva S."/>
            <person name="Morgado L.N."/>
            <person name="Niskanen T."/>
            <person name="Noordeloos M.E."/>
            <person name="Ohm R.A."/>
            <person name="Ortiz-Santana B."/>
            <person name="Ovrebo C."/>
            <person name="Racz N."/>
            <person name="Riley R."/>
            <person name="Savchenko A."/>
            <person name="Shiryaev A."/>
            <person name="Soop K."/>
            <person name="Spirin V."/>
            <person name="Szebenyi C."/>
            <person name="Tomsovsky M."/>
            <person name="Tulloss R.E."/>
            <person name="Uehling J."/>
            <person name="Grigoriev I.V."/>
            <person name="Vagvolgyi C."/>
            <person name="Papp T."/>
            <person name="Martin F.M."/>
            <person name="Miettinen O."/>
            <person name="Hibbett D.S."/>
            <person name="Nagy L.G."/>
        </authorList>
    </citation>
    <scope>NUCLEOTIDE SEQUENCE [LARGE SCALE GENOMIC DNA]</scope>
    <source>
        <strain evidence="2 3">CBS 309.79</strain>
    </source>
</reference>
<accession>A0A5C3QUZ7</accession>